<dbReference type="EMBL" id="MFGB01000023">
    <property type="protein sequence ID" value="OGF25187.1"/>
    <property type="molecule type" value="Genomic_DNA"/>
</dbReference>
<evidence type="ECO:0000313" key="5">
    <source>
        <dbReference type="EMBL" id="OGF25187.1"/>
    </source>
</evidence>
<dbReference type="SUPFAM" id="SSF52540">
    <property type="entry name" value="P-loop containing nucleoside triphosphate hydrolases"/>
    <property type="match status" value="1"/>
</dbReference>
<proteinExistence type="inferred from homology"/>
<dbReference type="PANTHER" id="PTHR30258">
    <property type="entry name" value="TYPE II SECRETION SYSTEM PROTEIN GSPE-RELATED"/>
    <property type="match status" value="1"/>
</dbReference>
<keyword evidence="3" id="KW-0067">ATP-binding</keyword>
<dbReference type="CDD" id="cd01129">
    <property type="entry name" value="PulE-GspE-like"/>
    <property type="match status" value="1"/>
</dbReference>
<dbReference type="Pfam" id="PF00437">
    <property type="entry name" value="T2SSE"/>
    <property type="match status" value="1"/>
</dbReference>
<dbReference type="Proteomes" id="UP000178367">
    <property type="component" value="Unassembled WGS sequence"/>
</dbReference>
<keyword evidence="2" id="KW-0547">Nucleotide-binding</keyword>
<evidence type="ECO:0000259" key="4">
    <source>
        <dbReference type="PROSITE" id="PS00662"/>
    </source>
</evidence>
<feature type="domain" description="Bacterial type II secretion system protein E" evidence="4">
    <location>
        <begin position="219"/>
        <end position="233"/>
    </location>
</feature>
<dbReference type="GO" id="GO:0016887">
    <property type="term" value="F:ATP hydrolysis activity"/>
    <property type="evidence" value="ECO:0007669"/>
    <property type="project" value="TreeGrafter"/>
</dbReference>
<organism evidence="5 6">
    <name type="scientific">Candidatus Falkowbacteria bacterium RIFOXYA2_FULL_47_19</name>
    <dbReference type="NCBI Taxonomy" id="1797994"/>
    <lineage>
        <taxon>Bacteria</taxon>
        <taxon>Candidatus Falkowiibacteriota</taxon>
    </lineage>
</organism>
<sequence length="397" mass="44588">MVFYNRNKPNIPQVDVVKLVDDIFVQANNEGASDVHFEPIREKMIVRFRIDGILRIVFEGDLSLYEFILARIKILAGLETTGQPRPQEGNIKFKFQEGDDDFIDMRVSVFPTSMGECIVVRVLERKKFFGDYAELGFSPEQVGILDNIVKKPYGLILVTGPNGSGKSTTLFTILNKLNTPEKNLVTLEDPVERKIEMVRQTNVDPNIGLTFADGLRYLLRQDPDIMMVGEIRDKETARISIQSAITGHLVLATIHTNNAAGAIVRLINMGIEPFLLSSALKLVTAQRLARMNCPSCKQEYNPPSELKTMLGAPEETRFYHSLGCDACNQRGAKGRQGIHEILTVNREIQELILKKPSDEQINDVAIKDGMINLRQAAMQKVYQGVISIEEALRLTEQ</sequence>
<dbReference type="STRING" id="1797994.A2227_07665"/>
<name>A0A1F5SER6_9BACT</name>
<accession>A0A1F5SER6</accession>
<evidence type="ECO:0000256" key="2">
    <source>
        <dbReference type="ARBA" id="ARBA00022741"/>
    </source>
</evidence>
<gene>
    <name evidence="5" type="ORF">A2227_07665</name>
</gene>
<protein>
    <recommendedName>
        <fullName evidence="4">Bacterial type II secretion system protein E domain-containing protein</fullName>
    </recommendedName>
</protein>
<evidence type="ECO:0000256" key="3">
    <source>
        <dbReference type="ARBA" id="ARBA00022840"/>
    </source>
</evidence>
<dbReference type="PANTHER" id="PTHR30258:SF1">
    <property type="entry name" value="PROTEIN TRANSPORT PROTEIN HOFB HOMOLOG"/>
    <property type="match status" value="1"/>
</dbReference>
<comment type="caution">
    <text evidence="5">The sequence shown here is derived from an EMBL/GenBank/DDBJ whole genome shotgun (WGS) entry which is preliminary data.</text>
</comment>
<evidence type="ECO:0000256" key="1">
    <source>
        <dbReference type="ARBA" id="ARBA00006611"/>
    </source>
</evidence>
<dbReference type="Gene3D" id="3.30.450.90">
    <property type="match status" value="1"/>
</dbReference>
<dbReference type="InterPro" id="IPR001482">
    <property type="entry name" value="T2SS/T4SS_dom"/>
</dbReference>
<dbReference type="GO" id="GO:0005524">
    <property type="term" value="F:ATP binding"/>
    <property type="evidence" value="ECO:0007669"/>
    <property type="project" value="UniProtKB-KW"/>
</dbReference>
<reference evidence="5 6" key="1">
    <citation type="journal article" date="2016" name="Nat. Commun.">
        <title>Thousands of microbial genomes shed light on interconnected biogeochemical processes in an aquifer system.</title>
        <authorList>
            <person name="Anantharaman K."/>
            <person name="Brown C.T."/>
            <person name="Hug L.A."/>
            <person name="Sharon I."/>
            <person name="Castelle C.J."/>
            <person name="Probst A.J."/>
            <person name="Thomas B.C."/>
            <person name="Singh A."/>
            <person name="Wilkins M.J."/>
            <person name="Karaoz U."/>
            <person name="Brodie E.L."/>
            <person name="Williams K.H."/>
            <person name="Hubbard S.S."/>
            <person name="Banfield J.F."/>
        </authorList>
    </citation>
    <scope>NUCLEOTIDE SEQUENCE [LARGE SCALE GENOMIC DNA]</scope>
</reference>
<dbReference type="PROSITE" id="PS00662">
    <property type="entry name" value="T2SP_E"/>
    <property type="match status" value="1"/>
</dbReference>
<dbReference type="InterPro" id="IPR027417">
    <property type="entry name" value="P-loop_NTPase"/>
</dbReference>
<dbReference type="AlphaFoldDB" id="A0A1F5SER6"/>
<comment type="similarity">
    <text evidence="1">Belongs to the GSP E family.</text>
</comment>
<dbReference type="GO" id="GO:0005886">
    <property type="term" value="C:plasma membrane"/>
    <property type="evidence" value="ECO:0007669"/>
    <property type="project" value="TreeGrafter"/>
</dbReference>
<dbReference type="Gene3D" id="3.40.50.300">
    <property type="entry name" value="P-loop containing nucleotide triphosphate hydrolases"/>
    <property type="match status" value="1"/>
</dbReference>
<evidence type="ECO:0000313" key="6">
    <source>
        <dbReference type="Proteomes" id="UP000178367"/>
    </source>
</evidence>